<accession>K9VRK7</accession>
<dbReference type="OrthoDB" id="460004at2"/>
<dbReference type="Proteomes" id="UP000010478">
    <property type="component" value="Plasmid pOSC7112.01"/>
</dbReference>
<geneLocation type="plasmid" evidence="1 2">
    <name>pOSC7112.01</name>
</geneLocation>
<keyword evidence="1" id="KW-0614">Plasmid</keyword>
<keyword evidence="2" id="KW-1185">Reference proteome</keyword>
<dbReference type="AlphaFoldDB" id="K9VRK7"/>
<evidence type="ECO:0000313" key="1">
    <source>
        <dbReference type="EMBL" id="AFZ10556.1"/>
    </source>
</evidence>
<evidence type="ECO:0000313" key="2">
    <source>
        <dbReference type="Proteomes" id="UP000010478"/>
    </source>
</evidence>
<reference evidence="1 2" key="1">
    <citation type="submission" date="2012-05" db="EMBL/GenBank/DDBJ databases">
        <title>Finished plasmid 1 of genome of Oscillatoria sp. PCC 7112.</title>
        <authorList>
            <consortium name="US DOE Joint Genome Institute"/>
            <person name="Gugger M."/>
            <person name="Coursin T."/>
            <person name="Rippka R."/>
            <person name="Tandeau De Marsac N."/>
            <person name="Huntemann M."/>
            <person name="Wei C.-L."/>
            <person name="Han J."/>
            <person name="Detter J.C."/>
            <person name="Han C."/>
            <person name="Tapia R."/>
            <person name="Davenport K."/>
            <person name="Daligault H."/>
            <person name="Erkkila T."/>
            <person name="Gu W."/>
            <person name="Munk A.C.C."/>
            <person name="Teshima H."/>
            <person name="Xu Y."/>
            <person name="Chain P."/>
            <person name="Chen A."/>
            <person name="Krypides N."/>
            <person name="Mavromatis K."/>
            <person name="Markowitz V."/>
            <person name="Szeto E."/>
            <person name="Ivanova N."/>
            <person name="Mikhailova N."/>
            <person name="Ovchinnikova G."/>
            <person name="Pagani I."/>
            <person name="Pati A."/>
            <person name="Goodwin L."/>
            <person name="Peters L."/>
            <person name="Pitluck S."/>
            <person name="Woyke T."/>
            <person name="Kerfeld C."/>
        </authorList>
    </citation>
    <scope>NUCLEOTIDE SEQUENCE [LARGE SCALE GENOMIC DNA]</scope>
    <source>
        <strain evidence="1 2">PCC 7112</strain>
        <plasmid evidence="1 2">pOSC7112.01</plasmid>
    </source>
</reference>
<name>K9VRK7_9CYAN</name>
<dbReference type="KEGG" id="oni:Osc7112_6404"/>
<gene>
    <name evidence="1" type="ORF">Osc7112_6404</name>
</gene>
<proteinExistence type="predicted"/>
<dbReference type="EMBL" id="CP003615">
    <property type="protein sequence ID" value="AFZ10556.1"/>
    <property type="molecule type" value="Genomic_DNA"/>
</dbReference>
<dbReference type="HOGENOM" id="CLU_2168428_0_0_3"/>
<protein>
    <submittedName>
        <fullName evidence="1">Primase 2</fullName>
    </submittedName>
</protein>
<sequence>MHYNDLSTRLYQGLSRIPQDWQLCLLDGKKVPQGTGWQQKPLTPAQMKEAVTNGWTVDKADGTQYRCYPKGYGLITDTPIAANGAAYVVIRAIKDWQKQKNSETAKTEES</sequence>
<organism evidence="1 2">
    <name type="scientific">Phormidium nigroviride PCC 7112</name>
    <dbReference type="NCBI Taxonomy" id="179408"/>
    <lineage>
        <taxon>Bacteria</taxon>
        <taxon>Bacillati</taxon>
        <taxon>Cyanobacteriota</taxon>
        <taxon>Cyanophyceae</taxon>
        <taxon>Oscillatoriophycideae</taxon>
        <taxon>Oscillatoriales</taxon>
        <taxon>Oscillatoriaceae</taxon>
        <taxon>Phormidium</taxon>
    </lineage>
</organism>
<dbReference type="RefSeq" id="WP_015211728.1">
    <property type="nucleotide sequence ID" value="NC_019763.1"/>
</dbReference>